<evidence type="ECO:0000313" key="2">
    <source>
        <dbReference type="Proteomes" id="UP000595564"/>
    </source>
</evidence>
<reference evidence="1 2" key="1">
    <citation type="journal article" date="2012" name="Extremophiles">
        <title>Thermotomaculum hydrothermale gen. nov., sp. nov., a novel heterotrophic thermophile within the phylum Acidobacteria from a deep-sea hydrothermal vent chimney in the Southern Okinawa Trough.</title>
        <authorList>
            <person name="Izumi H."/>
            <person name="Nunoura T."/>
            <person name="Miyazaki M."/>
            <person name="Mino S."/>
            <person name="Toki T."/>
            <person name="Takai K."/>
            <person name="Sako Y."/>
            <person name="Sawabe T."/>
            <person name="Nakagawa S."/>
        </authorList>
    </citation>
    <scope>NUCLEOTIDE SEQUENCE [LARGE SCALE GENOMIC DNA]</scope>
    <source>
        <strain evidence="1 2">AC55</strain>
    </source>
</reference>
<evidence type="ECO:0000313" key="1">
    <source>
        <dbReference type="EMBL" id="BBB31688.1"/>
    </source>
</evidence>
<proteinExistence type="predicted"/>
<name>A0A7R6PLC0_9BACT</name>
<gene>
    <name evidence="1" type="ORF">TTHT_0034</name>
</gene>
<protein>
    <submittedName>
        <fullName evidence="1">Uncharacterized protein</fullName>
    </submittedName>
</protein>
<organism evidence="1 2">
    <name type="scientific">Thermotomaculum hydrothermale</name>
    <dbReference type="NCBI Taxonomy" id="981385"/>
    <lineage>
        <taxon>Bacteria</taxon>
        <taxon>Pseudomonadati</taxon>
        <taxon>Acidobacteriota</taxon>
        <taxon>Holophagae</taxon>
        <taxon>Thermotomaculales</taxon>
        <taxon>Thermotomaculaceae</taxon>
        <taxon>Thermotomaculum</taxon>
    </lineage>
</organism>
<accession>A0A7R6PLC0</accession>
<dbReference type="KEGG" id="thyd:TTHT_0034"/>
<dbReference type="RefSeq" id="WP_201328018.1">
    <property type="nucleotide sequence ID" value="NZ_AP017470.1"/>
</dbReference>
<sequence>MELNREVIDRLEKTYLLKGKKKQADVYIVKINGKQIVIKDYKNKTPLIKRYGKRMAKREYKNYLLVNKLFDFFPETYGMPDEHSLAIEFINGKTFGEVEKKEEYCFAVEELKKCVKKTPFRKHIPP</sequence>
<dbReference type="EMBL" id="AP017470">
    <property type="protein sequence ID" value="BBB31688.1"/>
    <property type="molecule type" value="Genomic_DNA"/>
</dbReference>
<dbReference type="AlphaFoldDB" id="A0A7R6PLC0"/>
<keyword evidence="2" id="KW-1185">Reference proteome</keyword>
<dbReference type="Proteomes" id="UP000595564">
    <property type="component" value="Chromosome"/>
</dbReference>